<dbReference type="InterPro" id="IPR007320">
    <property type="entry name" value="PDCD2_C"/>
</dbReference>
<dbReference type="Proteomes" id="UP000769528">
    <property type="component" value="Unassembled WGS sequence"/>
</dbReference>
<dbReference type="EMBL" id="JAEUBF010001028">
    <property type="protein sequence ID" value="KAH3673282.1"/>
    <property type="molecule type" value="Genomic_DNA"/>
</dbReference>
<feature type="domain" description="Programmed cell death protein 2 C-terminal" evidence="2">
    <location>
        <begin position="301"/>
        <end position="414"/>
    </location>
</feature>
<dbReference type="PANTHER" id="PTHR47524">
    <property type="entry name" value="20S RRNA ACCUMULATION PROTEIN 4"/>
    <property type="match status" value="1"/>
</dbReference>
<protein>
    <recommendedName>
        <fullName evidence="2">Programmed cell death protein 2 C-terminal domain-containing protein</fullName>
    </recommendedName>
</protein>
<feature type="compositionally biased region" description="Basic and acidic residues" evidence="1">
    <location>
        <begin position="206"/>
        <end position="217"/>
    </location>
</feature>
<organism evidence="3 4">
    <name type="scientific">Wickerhamomyces mucosus</name>
    <dbReference type="NCBI Taxonomy" id="1378264"/>
    <lineage>
        <taxon>Eukaryota</taxon>
        <taxon>Fungi</taxon>
        <taxon>Dikarya</taxon>
        <taxon>Ascomycota</taxon>
        <taxon>Saccharomycotina</taxon>
        <taxon>Saccharomycetes</taxon>
        <taxon>Phaffomycetales</taxon>
        <taxon>Wickerhamomycetaceae</taxon>
        <taxon>Wickerhamomyces</taxon>
    </lineage>
</organism>
<evidence type="ECO:0000256" key="1">
    <source>
        <dbReference type="SAM" id="MobiDB-lite"/>
    </source>
</evidence>
<reference evidence="3" key="2">
    <citation type="submission" date="2021-01" db="EMBL/GenBank/DDBJ databases">
        <authorList>
            <person name="Schikora-Tamarit M.A."/>
        </authorList>
    </citation>
    <scope>NUCLEOTIDE SEQUENCE</scope>
    <source>
        <strain evidence="3">CBS6341</strain>
    </source>
</reference>
<comment type="caution">
    <text evidence="3">The sequence shown here is derived from an EMBL/GenBank/DDBJ whole genome shotgun (WGS) entry which is preliminary data.</text>
</comment>
<dbReference type="OrthoDB" id="443682at2759"/>
<evidence type="ECO:0000259" key="2">
    <source>
        <dbReference type="Pfam" id="PF04194"/>
    </source>
</evidence>
<feature type="compositionally biased region" description="Polar residues" evidence="1">
    <location>
        <begin position="168"/>
        <end position="180"/>
    </location>
</feature>
<evidence type="ECO:0000313" key="4">
    <source>
        <dbReference type="Proteomes" id="UP000769528"/>
    </source>
</evidence>
<keyword evidence="4" id="KW-1185">Reference proteome</keyword>
<dbReference type="Pfam" id="PF04194">
    <property type="entry name" value="PDCD2_C"/>
    <property type="match status" value="1"/>
</dbReference>
<gene>
    <name evidence="3" type="ORF">WICMUC_003741</name>
</gene>
<accession>A0A9P8PK37</accession>
<name>A0A9P8PK37_9ASCO</name>
<proteinExistence type="predicted"/>
<feature type="region of interest" description="Disordered" evidence="1">
    <location>
        <begin position="164"/>
        <end position="218"/>
    </location>
</feature>
<dbReference type="GO" id="GO:0030490">
    <property type="term" value="P:maturation of SSU-rRNA"/>
    <property type="evidence" value="ECO:0007669"/>
    <property type="project" value="TreeGrafter"/>
</dbReference>
<dbReference type="PANTHER" id="PTHR47524:SF1">
    <property type="entry name" value="20S RRNA ACCUMULATION PROTEIN 4"/>
    <property type="match status" value="1"/>
</dbReference>
<reference evidence="3" key="1">
    <citation type="journal article" date="2021" name="Open Biol.">
        <title>Shared evolutionary footprints suggest mitochondrial oxidative damage underlies multiple complex I losses in fungi.</title>
        <authorList>
            <person name="Schikora-Tamarit M.A."/>
            <person name="Marcet-Houben M."/>
            <person name="Nosek J."/>
            <person name="Gabaldon T."/>
        </authorList>
    </citation>
    <scope>NUCLEOTIDE SEQUENCE</scope>
    <source>
        <strain evidence="3">CBS6341</strain>
    </source>
</reference>
<dbReference type="GO" id="GO:0005737">
    <property type="term" value="C:cytoplasm"/>
    <property type="evidence" value="ECO:0007669"/>
    <property type="project" value="InterPro"/>
</dbReference>
<sequence>MYSGEVERDIFNIVTKMSGYSSDEEESEIPKTSSVYLGYVDVDFESAEEEPTIEDSFIGGQPVWLHPESKPAADLITCKNCNKPLALVLQAFSPLDGTSYDRVIYVFSCKDDLCKRKPGSVRVIRGVSKDPKRIEEAEQQQQAELKDQLDAKLKLDNARDFLFDNNKQESNPFGASSDSNPFGGASDSNPFGSNSSGFNSLSDNPFGKKPEEPKKENFSSFASVAAKAAPPKVTPKKSTFKELPEYPGYFLYVDQEKFHKKPVVKDIKVDDSVLDFEAETSPSGGSNLSPESQAISNSLQDSVFQHFSEIVSYNPLQVLRYDLGGIPLLFSSSDEVAKKISKDLIPKPGYNLSSSRKFELQIMPKIIMDFEQDVSITSGIDWATIIVYTDVEDYIPELDENHVGYVEEWVGVQWEESLKRK</sequence>
<feature type="compositionally biased region" description="Low complexity" evidence="1">
    <location>
        <begin position="186"/>
        <end position="204"/>
    </location>
</feature>
<dbReference type="AlphaFoldDB" id="A0A9P8PK37"/>
<evidence type="ECO:0000313" key="3">
    <source>
        <dbReference type="EMBL" id="KAH3673282.1"/>
    </source>
</evidence>